<proteinExistence type="predicted"/>
<dbReference type="Pfam" id="PF00149">
    <property type="entry name" value="Metallophos"/>
    <property type="match status" value="1"/>
</dbReference>
<dbReference type="InterPro" id="IPR029052">
    <property type="entry name" value="Metallo-depent_PP-like"/>
</dbReference>
<keyword evidence="2" id="KW-0378">Hydrolase</keyword>
<name>A0A9D2CCL0_9BACT</name>
<evidence type="ECO:0000313" key="5">
    <source>
        <dbReference type="Proteomes" id="UP000886844"/>
    </source>
</evidence>
<dbReference type="InterPro" id="IPR051558">
    <property type="entry name" value="Metallophosphoesterase_PAP"/>
</dbReference>
<evidence type="ECO:0000259" key="3">
    <source>
        <dbReference type="Pfam" id="PF00149"/>
    </source>
</evidence>
<organism evidence="4 5">
    <name type="scientific">Candidatus Alistipes intestinigallinarum</name>
    <dbReference type="NCBI Taxonomy" id="2838440"/>
    <lineage>
        <taxon>Bacteria</taxon>
        <taxon>Pseudomonadati</taxon>
        <taxon>Bacteroidota</taxon>
        <taxon>Bacteroidia</taxon>
        <taxon>Bacteroidales</taxon>
        <taxon>Rikenellaceae</taxon>
        <taxon>Alistipes</taxon>
    </lineage>
</organism>
<reference evidence="4" key="2">
    <citation type="submission" date="2021-04" db="EMBL/GenBank/DDBJ databases">
        <authorList>
            <person name="Gilroy R."/>
        </authorList>
    </citation>
    <scope>NUCLEOTIDE SEQUENCE</scope>
    <source>
        <strain evidence="4">5134</strain>
    </source>
</reference>
<gene>
    <name evidence="4" type="ORF">H9828_09015</name>
</gene>
<keyword evidence="1" id="KW-0732">Signal</keyword>
<dbReference type="SUPFAM" id="SSF56300">
    <property type="entry name" value="Metallo-dependent phosphatases"/>
    <property type="match status" value="1"/>
</dbReference>
<dbReference type="InterPro" id="IPR004843">
    <property type="entry name" value="Calcineurin-like_PHP"/>
</dbReference>
<dbReference type="Proteomes" id="UP000886844">
    <property type="component" value="Unassembled WGS sequence"/>
</dbReference>
<evidence type="ECO:0000313" key="4">
    <source>
        <dbReference type="EMBL" id="HIY69542.1"/>
    </source>
</evidence>
<dbReference type="PANTHER" id="PTHR10161:SF14">
    <property type="entry name" value="TARTRATE-RESISTANT ACID PHOSPHATASE TYPE 5"/>
    <property type="match status" value="1"/>
</dbReference>
<dbReference type="AlphaFoldDB" id="A0A9D2CCL0"/>
<protein>
    <submittedName>
        <fullName evidence="4">Metallophosphoesterase</fullName>
    </submittedName>
</protein>
<feature type="domain" description="Calcineurin-like phosphoesterase" evidence="3">
    <location>
        <begin position="36"/>
        <end position="248"/>
    </location>
</feature>
<dbReference type="Gene3D" id="3.60.21.10">
    <property type="match status" value="1"/>
</dbReference>
<comment type="caution">
    <text evidence="4">The sequence shown here is derived from an EMBL/GenBank/DDBJ whole genome shotgun (WGS) entry which is preliminary data.</text>
</comment>
<accession>A0A9D2CCL0</accession>
<dbReference type="GO" id="GO:0016787">
    <property type="term" value="F:hydrolase activity"/>
    <property type="evidence" value="ECO:0007669"/>
    <property type="project" value="UniProtKB-KW"/>
</dbReference>
<reference evidence="4" key="1">
    <citation type="journal article" date="2021" name="PeerJ">
        <title>Extensive microbial diversity within the chicken gut microbiome revealed by metagenomics and culture.</title>
        <authorList>
            <person name="Gilroy R."/>
            <person name="Ravi A."/>
            <person name="Getino M."/>
            <person name="Pursley I."/>
            <person name="Horton D.L."/>
            <person name="Alikhan N.F."/>
            <person name="Baker D."/>
            <person name="Gharbi K."/>
            <person name="Hall N."/>
            <person name="Watson M."/>
            <person name="Adriaenssens E.M."/>
            <person name="Foster-Nyarko E."/>
            <person name="Jarju S."/>
            <person name="Secka A."/>
            <person name="Antonio M."/>
            <person name="Oren A."/>
            <person name="Chaudhuri R.R."/>
            <person name="La Ragione R."/>
            <person name="Hildebrand F."/>
            <person name="Pallen M.J."/>
        </authorList>
    </citation>
    <scope>NUCLEOTIDE SEQUENCE</scope>
    <source>
        <strain evidence="4">5134</strain>
    </source>
</reference>
<dbReference type="PANTHER" id="PTHR10161">
    <property type="entry name" value="TARTRATE-RESISTANT ACID PHOSPHATASE TYPE 5"/>
    <property type="match status" value="1"/>
</dbReference>
<evidence type="ECO:0000256" key="1">
    <source>
        <dbReference type="ARBA" id="ARBA00022729"/>
    </source>
</evidence>
<sequence>MKRFCTILLAAALAACTTAEPEKRAAEGTYDGELNILMLSDAGRNGSYDQRLIGEWMGVYADVLGPEFVISCGDLFHYQGIQSTQDPLLWSNFESIYTHGELQCPWYGVLGNHEYRGNTQAMMDYSKVSRRWNMPDRYYTFSVPLDDDEPDSDRVRFVFIDTAPLIDKYREDSVQYPDVQLVDPDAEVRWIDSVLRVSTEKWKVVVGHHPLYTYDDKDDIEQENLRARLERIFRQNGVDAYFCGHIHTFQHIRTGQDSIDYVVNTSASKQRAPQRGPLTQYASENSGFGLLSFDEGVMHYTLVNSRGELEYEIERRK</sequence>
<dbReference type="EMBL" id="DXDA01000068">
    <property type="protein sequence ID" value="HIY69542.1"/>
    <property type="molecule type" value="Genomic_DNA"/>
</dbReference>
<evidence type="ECO:0000256" key="2">
    <source>
        <dbReference type="ARBA" id="ARBA00022801"/>
    </source>
</evidence>
<dbReference type="PROSITE" id="PS51257">
    <property type="entry name" value="PROKAR_LIPOPROTEIN"/>
    <property type="match status" value="1"/>
</dbReference>